<accession>Q9P899</accession>
<evidence type="ECO:0000313" key="2">
    <source>
        <dbReference type="EMBL" id="CAB85702.1"/>
    </source>
</evidence>
<reference evidence="2" key="1">
    <citation type="submission" date="2000-01" db="EMBL/GenBank/DDBJ databases">
        <title>Development of Agaricus bisporus sporophores following tissue detachment is maintained by the expression of stress tolerance and nutritional genes.</title>
        <authorList>
            <person name="Eastwood D.C."/>
            <person name="Kingsnorth C.S."/>
            <person name="Jones H."/>
            <person name="Burton K.S."/>
        </authorList>
    </citation>
    <scope>NUCLEOTIDE SEQUENCE</scope>
    <source>
        <strain evidence="2">Horst U3</strain>
    </source>
</reference>
<name>Q9P899_AGABI</name>
<sequence>MAAFSPFRLLCFPSYLTFLHLPSMGLLVLYDLMSMGGMRINQSQSLRLFSLSDGRTSWRPD</sequence>
<keyword evidence="1" id="KW-0812">Transmembrane</keyword>
<dbReference type="EMBL" id="AJ271709">
    <property type="protein sequence ID" value="CAB85702.1"/>
    <property type="molecule type" value="mRNA"/>
</dbReference>
<gene>
    <name evidence="2" type="primary">dag15</name>
</gene>
<proteinExistence type="evidence at transcript level"/>
<feature type="non-terminal residue" evidence="2">
    <location>
        <position position="1"/>
    </location>
</feature>
<evidence type="ECO:0000256" key="1">
    <source>
        <dbReference type="SAM" id="Phobius"/>
    </source>
</evidence>
<keyword evidence="1" id="KW-0472">Membrane</keyword>
<feature type="transmembrane region" description="Helical" evidence="1">
    <location>
        <begin position="12"/>
        <end position="33"/>
    </location>
</feature>
<keyword evidence="1" id="KW-1133">Transmembrane helix</keyword>
<organism evidence="2">
    <name type="scientific">Agaricus bisporus</name>
    <name type="common">White button mushroom</name>
    <dbReference type="NCBI Taxonomy" id="5341"/>
    <lineage>
        <taxon>Eukaryota</taxon>
        <taxon>Fungi</taxon>
        <taxon>Dikarya</taxon>
        <taxon>Basidiomycota</taxon>
        <taxon>Agaricomycotina</taxon>
        <taxon>Agaricomycetes</taxon>
        <taxon>Agaricomycetidae</taxon>
        <taxon>Agaricales</taxon>
        <taxon>Agaricineae</taxon>
        <taxon>Agaricaceae</taxon>
        <taxon>Agaricus</taxon>
    </lineage>
</organism>
<protein>
    <submittedName>
        <fullName evidence="2">Uncharacterized protein dag15</fullName>
    </submittedName>
</protein>
<dbReference type="AlphaFoldDB" id="Q9P899"/>